<keyword evidence="1" id="KW-0808">Transferase</keyword>
<dbReference type="WBParaSite" id="PEQ_0000725201-mRNA-1">
    <property type="protein sequence ID" value="PEQ_0000725201-mRNA-1"/>
    <property type="gene ID" value="PEQ_0000725201"/>
</dbReference>
<dbReference type="GO" id="GO:0006012">
    <property type="term" value="P:galactose metabolic process"/>
    <property type="evidence" value="ECO:0007669"/>
    <property type="project" value="InterPro"/>
</dbReference>
<feature type="domain" description="Galactose-1-phosphate uridyl transferase N-terminal" evidence="5">
    <location>
        <begin position="13"/>
        <end position="60"/>
    </location>
</feature>
<evidence type="ECO:0000256" key="4">
    <source>
        <dbReference type="SAM" id="MobiDB-lite"/>
    </source>
</evidence>
<dbReference type="AlphaFoldDB" id="A0A914RLD1"/>
<evidence type="ECO:0000313" key="7">
    <source>
        <dbReference type="WBParaSite" id="PEQ_0000725201-mRNA-1"/>
    </source>
</evidence>
<evidence type="ECO:0000256" key="3">
    <source>
        <dbReference type="ARBA" id="ARBA00023277"/>
    </source>
</evidence>
<keyword evidence="6" id="KW-1185">Reference proteome</keyword>
<protein>
    <submittedName>
        <fullName evidence="7">Galactose-1-phosphate uridyl transferase N-terminal domain-containing protein</fullName>
    </submittedName>
</protein>
<feature type="region of interest" description="Disordered" evidence="4">
    <location>
        <begin position="1"/>
        <end position="44"/>
    </location>
</feature>
<name>A0A914RLD1_PAREQ</name>
<organism evidence="6 7">
    <name type="scientific">Parascaris equorum</name>
    <name type="common">Equine roundworm</name>
    <dbReference type="NCBI Taxonomy" id="6256"/>
    <lineage>
        <taxon>Eukaryota</taxon>
        <taxon>Metazoa</taxon>
        <taxon>Ecdysozoa</taxon>
        <taxon>Nematoda</taxon>
        <taxon>Chromadorea</taxon>
        <taxon>Rhabditida</taxon>
        <taxon>Spirurina</taxon>
        <taxon>Ascaridomorpha</taxon>
        <taxon>Ascaridoidea</taxon>
        <taxon>Ascarididae</taxon>
        <taxon>Parascaris</taxon>
    </lineage>
</organism>
<reference evidence="7" key="1">
    <citation type="submission" date="2022-11" db="UniProtKB">
        <authorList>
            <consortium name="WormBaseParasite"/>
        </authorList>
    </citation>
    <scope>IDENTIFICATION</scope>
</reference>
<evidence type="ECO:0000256" key="2">
    <source>
        <dbReference type="ARBA" id="ARBA00022695"/>
    </source>
</evidence>
<proteinExistence type="predicted"/>
<dbReference type="Proteomes" id="UP000887564">
    <property type="component" value="Unplaced"/>
</dbReference>
<evidence type="ECO:0000313" key="6">
    <source>
        <dbReference type="Proteomes" id="UP000887564"/>
    </source>
</evidence>
<dbReference type="SUPFAM" id="SSF54197">
    <property type="entry name" value="HIT-like"/>
    <property type="match status" value="1"/>
</dbReference>
<accession>A0A914RLD1</accession>
<dbReference type="Gene3D" id="3.30.428.10">
    <property type="entry name" value="HIT-like"/>
    <property type="match status" value="1"/>
</dbReference>
<evidence type="ECO:0000256" key="1">
    <source>
        <dbReference type="ARBA" id="ARBA00022679"/>
    </source>
</evidence>
<dbReference type="InterPro" id="IPR036265">
    <property type="entry name" value="HIT-like_sf"/>
</dbReference>
<dbReference type="GO" id="GO:0008108">
    <property type="term" value="F:UDP-glucose:hexose-1-phosphate uridylyltransferase activity"/>
    <property type="evidence" value="ECO:0007669"/>
    <property type="project" value="InterPro"/>
</dbReference>
<keyword evidence="3" id="KW-0119">Carbohydrate metabolism</keyword>
<keyword evidence="2" id="KW-0548">Nucleotidyltransferase</keyword>
<evidence type="ECO:0000259" key="5">
    <source>
        <dbReference type="Pfam" id="PF01087"/>
    </source>
</evidence>
<dbReference type="Pfam" id="PF01087">
    <property type="entry name" value="GalP_UDP_transf"/>
    <property type="match status" value="1"/>
</dbReference>
<sequence>MLRSTDKCAGATEADTKSKDGFPTLTTINPLAPGGKRANGKTSPNYTSTYVFENDFPSAYQYRPLGELRLLVDPKLLKGNWMRSLNYYSMVAYKEIKMIANAYHERLEMLLHRSPRGIEYGLES</sequence>
<dbReference type="InterPro" id="IPR005849">
    <property type="entry name" value="GalP_Utransf_N"/>
</dbReference>